<evidence type="ECO:0000313" key="4">
    <source>
        <dbReference type="Proteomes" id="UP000070560"/>
    </source>
</evidence>
<dbReference type="InterPro" id="IPR013410">
    <property type="entry name" value="CRISPR-assoc_RAMP_Cmr4"/>
</dbReference>
<dbReference type="InterPro" id="IPR005537">
    <property type="entry name" value="RAMP_III_fam"/>
</dbReference>
<dbReference type="Pfam" id="PF03787">
    <property type="entry name" value="RAMPs"/>
    <property type="match status" value="1"/>
</dbReference>
<keyword evidence="1" id="KW-0051">Antiviral defense</keyword>
<sequence>MDIVKYLATALDPIHIGTGGYRLGRVDNTIIRDFDNVPKIPATAIAGAIRSYAALYFEKRGCAGKDDITGKGGRQCGETNCPICVTFGYSKDTEARVSMVSFSDARILFFPVSTMIGPVWVTSPGRLNEFTNSQNYECGSDEELKVAENFQAPDGRINLGWVLFKVKKDHLTLSDAGFAQIPSVIKNNAICVTDRIFPLIVNANLEVRTSVSIDPFTGAALEGALFTYEAVPRITIFWFECIYQDYKNFGDAKGYISKVGEKFPDVQDNAIKAAKAVVRTGMDWCEVLGIGGMNTRGFGRLRINVVNSGGK</sequence>
<dbReference type="GO" id="GO:0051607">
    <property type="term" value="P:defense response to virus"/>
    <property type="evidence" value="ECO:0007669"/>
    <property type="project" value="UniProtKB-KW"/>
</dbReference>
<dbReference type="RefSeq" id="WP_066061992.1">
    <property type="nucleotide sequence ID" value="NZ_CP013015.1"/>
</dbReference>
<dbReference type="PANTHER" id="PTHR36700:SF1">
    <property type="entry name" value="CRISPR SYSTEM CMR SUBUNIT CMR4"/>
    <property type="match status" value="1"/>
</dbReference>
<organism evidence="3 4">
    <name type="scientific">Desulfofervidus auxilii</name>
    <dbReference type="NCBI Taxonomy" id="1621989"/>
    <lineage>
        <taxon>Bacteria</taxon>
        <taxon>Pseudomonadati</taxon>
        <taxon>Thermodesulfobacteriota</taxon>
        <taxon>Candidatus Desulfofervidia</taxon>
        <taxon>Candidatus Desulfofervidales</taxon>
        <taxon>Candidatus Desulfofervidaceae</taxon>
        <taxon>Candidatus Desulfofervidus</taxon>
    </lineage>
</organism>
<dbReference type="NCBIfam" id="TIGR02580">
    <property type="entry name" value="cas_RAMP_Cmr4"/>
    <property type="match status" value="1"/>
</dbReference>
<dbReference type="KEGG" id="daw:HS1_001063"/>
<evidence type="ECO:0000259" key="2">
    <source>
        <dbReference type="Pfam" id="PF03787"/>
    </source>
</evidence>
<evidence type="ECO:0000256" key="1">
    <source>
        <dbReference type="ARBA" id="ARBA00023118"/>
    </source>
</evidence>
<dbReference type="AlphaFoldDB" id="A0A7U4QK65"/>
<evidence type="ECO:0000313" key="3">
    <source>
        <dbReference type="EMBL" id="AMM40867.1"/>
    </source>
</evidence>
<name>A0A7U4QK65_DESA2</name>
<gene>
    <name evidence="3" type="ORF">HS1_001063</name>
</gene>
<keyword evidence="4" id="KW-1185">Reference proteome</keyword>
<feature type="domain" description="CRISPR type III-associated protein" evidence="2">
    <location>
        <begin position="9"/>
        <end position="302"/>
    </location>
</feature>
<accession>A0A7U4QK65</accession>
<dbReference type="OrthoDB" id="9789361at2"/>
<dbReference type="PANTHER" id="PTHR36700">
    <property type="entry name" value="CRISPR SYSTEM CMR SUBUNIT CMR4"/>
    <property type="match status" value="1"/>
</dbReference>
<protein>
    <submittedName>
        <fullName evidence="3">Cmr4 family CRISPR-associated RAMP protein</fullName>
    </submittedName>
</protein>
<dbReference type="Proteomes" id="UP000070560">
    <property type="component" value="Chromosome"/>
</dbReference>
<reference evidence="3 4" key="1">
    <citation type="submission" date="2015-10" db="EMBL/GenBank/DDBJ databases">
        <title>Candidatus Desulfofervidus auxilii, a hydrogenotrophic sulfate-reducing bacterium involved in the thermophilic anaerobic oxidation of methane.</title>
        <authorList>
            <person name="Krukenberg V."/>
            <person name="Richter M."/>
            <person name="Wegener G."/>
        </authorList>
    </citation>
    <scope>NUCLEOTIDE SEQUENCE [LARGE SCALE GENOMIC DNA]</scope>
    <source>
        <strain evidence="3 4">HS1</strain>
    </source>
</reference>
<proteinExistence type="predicted"/>
<dbReference type="EMBL" id="CP013015">
    <property type="protein sequence ID" value="AMM40867.1"/>
    <property type="molecule type" value="Genomic_DNA"/>
</dbReference>